<evidence type="ECO:0000256" key="1">
    <source>
        <dbReference type="SAM" id="MobiDB-lite"/>
    </source>
</evidence>
<feature type="region of interest" description="Disordered" evidence="1">
    <location>
        <begin position="214"/>
        <end position="241"/>
    </location>
</feature>
<sequence>MDYNMDIDADYNGQAPTWDGIESIYTLPFSSEHPSYPRPNSEGSAFAAPWPVSSTADIQSSGPINPFIYSLRRAESIFSFSPSWGTPATSVCEEDFVSKISPDIQDKVDSLERDELHRLRNVLQRGLTVVDSLLLRTTPAEEANLRSHNSQNRMYRCVFCRSNQTYKSRGTLKRHCIAEHFLDVTYVCPIQGCLRDPAKRQILSALPDKASLVATQSARSNNPAPSSQQLPGMRTYNKLVG</sequence>
<keyword evidence="3" id="KW-1185">Reference proteome</keyword>
<name>A0ABR4G5N9_9EURO</name>
<gene>
    <name evidence="2" type="ORF">BJX66DRAFT_304090</name>
</gene>
<comment type="caution">
    <text evidence="2">The sequence shown here is derived from an EMBL/GenBank/DDBJ whole genome shotgun (WGS) entry which is preliminary data.</text>
</comment>
<accession>A0ABR4G5N9</accession>
<organism evidence="2 3">
    <name type="scientific">Aspergillus keveii</name>
    <dbReference type="NCBI Taxonomy" id="714993"/>
    <lineage>
        <taxon>Eukaryota</taxon>
        <taxon>Fungi</taxon>
        <taxon>Dikarya</taxon>
        <taxon>Ascomycota</taxon>
        <taxon>Pezizomycotina</taxon>
        <taxon>Eurotiomycetes</taxon>
        <taxon>Eurotiomycetidae</taxon>
        <taxon>Eurotiales</taxon>
        <taxon>Aspergillaceae</taxon>
        <taxon>Aspergillus</taxon>
        <taxon>Aspergillus subgen. Nidulantes</taxon>
    </lineage>
</organism>
<evidence type="ECO:0000313" key="2">
    <source>
        <dbReference type="EMBL" id="KAL2794323.1"/>
    </source>
</evidence>
<dbReference type="Proteomes" id="UP001610563">
    <property type="component" value="Unassembled WGS sequence"/>
</dbReference>
<feature type="compositionally biased region" description="Polar residues" evidence="1">
    <location>
        <begin position="214"/>
        <end position="230"/>
    </location>
</feature>
<reference evidence="2 3" key="1">
    <citation type="submission" date="2024-07" db="EMBL/GenBank/DDBJ databases">
        <title>Section-level genome sequencing and comparative genomics of Aspergillus sections Usti and Cavernicolus.</title>
        <authorList>
            <consortium name="Lawrence Berkeley National Laboratory"/>
            <person name="Nybo J.L."/>
            <person name="Vesth T.C."/>
            <person name="Theobald S."/>
            <person name="Frisvad J.C."/>
            <person name="Larsen T.O."/>
            <person name="Kjaerboelling I."/>
            <person name="Rothschild-Mancinelli K."/>
            <person name="Lyhne E.K."/>
            <person name="Kogle M.E."/>
            <person name="Barry K."/>
            <person name="Clum A."/>
            <person name="Na H."/>
            <person name="Ledsgaard L."/>
            <person name="Lin J."/>
            <person name="Lipzen A."/>
            <person name="Kuo A."/>
            <person name="Riley R."/>
            <person name="Mondo S."/>
            <person name="Labutti K."/>
            <person name="Haridas S."/>
            <person name="Pangalinan J."/>
            <person name="Salamov A.A."/>
            <person name="Simmons B.A."/>
            <person name="Magnuson J.K."/>
            <person name="Chen J."/>
            <person name="Drula E."/>
            <person name="Henrissat B."/>
            <person name="Wiebenga A."/>
            <person name="Lubbers R.J."/>
            <person name="Gomes A.C."/>
            <person name="Makela M.R."/>
            <person name="Stajich J."/>
            <person name="Grigoriev I.V."/>
            <person name="Mortensen U.H."/>
            <person name="De Vries R.P."/>
            <person name="Baker S.E."/>
            <person name="Andersen M.R."/>
        </authorList>
    </citation>
    <scope>NUCLEOTIDE SEQUENCE [LARGE SCALE GENOMIC DNA]</scope>
    <source>
        <strain evidence="2 3">CBS 209.92</strain>
    </source>
</reference>
<protein>
    <recommendedName>
        <fullName evidence="4">C2H2-type domain-containing protein</fullName>
    </recommendedName>
</protein>
<evidence type="ECO:0008006" key="4">
    <source>
        <dbReference type="Google" id="ProtNLM"/>
    </source>
</evidence>
<dbReference type="EMBL" id="JBFTWV010000046">
    <property type="protein sequence ID" value="KAL2794323.1"/>
    <property type="molecule type" value="Genomic_DNA"/>
</dbReference>
<proteinExistence type="predicted"/>
<evidence type="ECO:0000313" key="3">
    <source>
        <dbReference type="Proteomes" id="UP001610563"/>
    </source>
</evidence>